<sequence length="194" mass="19516">VITLTLDPSEVVGEPVCTWTDGSGAMEDTSVTYATPSGDLHTAAVTVHNDDDDGTVGFSCTYSDSAGNAIASAITAITSGSNIDIDNTHPSISSVSADWGAYLNAAEDNSDGTITVITSGAEDGEVVTITGMGFTDTCSLSSNTCDATILAADLQGLSSGTTYTITVNVDDTAGNAATADTGDTFIYDNVAPTS</sequence>
<evidence type="ECO:0008006" key="2">
    <source>
        <dbReference type="Google" id="ProtNLM"/>
    </source>
</evidence>
<dbReference type="EMBL" id="UINC01107607">
    <property type="protein sequence ID" value="SVC73111.1"/>
    <property type="molecule type" value="Genomic_DNA"/>
</dbReference>
<feature type="non-terminal residue" evidence="1">
    <location>
        <position position="1"/>
    </location>
</feature>
<organism evidence="1">
    <name type="scientific">marine metagenome</name>
    <dbReference type="NCBI Taxonomy" id="408172"/>
    <lineage>
        <taxon>unclassified sequences</taxon>
        <taxon>metagenomes</taxon>
        <taxon>ecological metagenomes</taxon>
    </lineage>
</organism>
<reference evidence="1" key="1">
    <citation type="submission" date="2018-05" db="EMBL/GenBank/DDBJ databases">
        <authorList>
            <person name="Lanie J.A."/>
            <person name="Ng W.-L."/>
            <person name="Kazmierczak K.M."/>
            <person name="Andrzejewski T.M."/>
            <person name="Davidsen T.M."/>
            <person name="Wayne K.J."/>
            <person name="Tettelin H."/>
            <person name="Glass J.I."/>
            <person name="Rusch D."/>
            <person name="Podicherti R."/>
            <person name="Tsui H.-C.T."/>
            <person name="Winkler M.E."/>
        </authorList>
    </citation>
    <scope>NUCLEOTIDE SEQUENCE</scope>
</reference>
<name>A0A382PMD8_9ZZZZ</name>
<proteinExistence type="predicted"/>
<protein>
    <recommendedName>
        <fullName evidence="2">IPT/TIG domain-containing protein</fullName>
    </recommendedName>
</protein>
<dbReference type="AlphaFoldDB" id="A0A382PMD8"/>
<gene>
    <name evidence="1" type="ORF">METZ01_LOCUS325965</name>
</gene>
<evidence type="ECO:0000313" key="1">
    <source>
        <dbReference type="EMBL" id="SVC73111.1"/>
    </source>
</evidence>
<accession>A0A382PMD8</accession>
<dbReference type="Gene3D" id="2.60.40.10">
    <property type="entry name" value="Immunoglobulins"/>
    <property type="match status" value="1"/>
</dbReference>
<feature type="non-terminal residue" evidence="1">
    <location>
        <position position="194"/>
    </location>
</feature>
<dbReference type="InterPro" id="IPR013783">
    <property type="entry name" value="Ig-like_fold"/>
</dbReference>